<keyword evidence="3" id="KW-1185">Reference proteome</keyword>
<dbReference type="PANTHER" id="PTHR30390">
    <property type="entry name" value="SEDOHEPTULOSE 7-PHOSPHATE ISOMERASE / DNAA INITIATOR-ASSOCIATING FACTOR FOR REPLICATION INITIATION"/>
    <property type="match status" value="1"/>
</dbReference>
<dbReference type="Proteomes" id="UP001596031">
    <property type="component" value="Unassembled WGS sequence"/>
</dbReference>
<dbReference type="CDD" id="cd05006">
    <property type="entry name" value="SIS_GmhA"/>
    <property type="match status" value="1"/>
</dbReference>
<feature type="domain" description="SIS" evidence="1">
    <location>
        <begin position="36"/>
        <end position="195"/>
    </location>
</feature>
<dbReference type="EMBL" id="JBHSMS010000015">
    <property type="protein sequence ID" value="MFC5510434.1"/>
    <property type="molecule type" value="Genomic_DNA"/>
</dbReference>
<dbReference type="InterPro" id="IPR001347">
    <property type="entry name" value="SIS_dom"/>
</dbReference>
<comment type="caution">
    <text evidence="2">The sequence shown here is derived from an EMBL/GenBank/DDBJ whole genome shotgun (WGS) entry which is preliminary data.</text>
</comment>
<dbReference type="PROSITE" id="PS51464">
    <property type="entry name" value="SIS"/>
    <property type="match status" value="1"/>
</dbReference>
<dbReference type="RefSeq" id="WP_379717732.1">
    <property type="nucleotide sequence ID" value="NZ_JBHSMS010000015.1"/>
</dbReference>
<dbReference type="Gene3D" id="3.40.50.10490">
    <property type="entry name" value="Glucose-6-phosphate isomerase like protein, domain 1"/>
    <property type="match status" value="1"/>
</dbReference>
<proteinExistence type="predicted"/>
<name>A0ABW0PCQ3_9BURK</name>
<dbReference type="InterPro" id="IPR050099">
    <property type="entry name" value="SIS_GmhA/DiaA_subfam"/>
</dbReference>
<dbReference type="SUPFAM" id="SSF53697">
    <property type="entry name" value="SIS domain"/>
    <property type="match status" value="1"/>
</dbReference>
<dbReference type="InterPro" id="IPR035461">
    <property type="entry name" value="GmhA/DiaA"/>
</dbReference>
<dbReference type="PANTHER" id="PTHR30390:SF7">
    <property type="entry name" value="PHOSPHOHEPTOSE ISOMERASE"/>
    <property type="match status" value="1"/>
</dbReference>
<evidence type="ECO:0000313" key="2">
    <source>
        <dbReference type="EMBL" id="MFC5510434.1"/>
    </source>
</evidence>
<dbReference type="Pfam" id="PF13580">
    <property type="entry name" value="SIS_2"/>
    <property type="match status" value="1"/>
</dbReference>
<gene>
    <name evidence="2" type="ORF">ACFPOU_04735</name>
</gene>
<organism evidence="2 3">
    <name type="scientific">Massilia jejuensis</name>
    <dbReference type="NCBI Taxonomy" id="648894"/>
    <lineage>
        <taxon>Bacteria</taxon>
        <taxon>Pseudomonadati</taxon>
        <taxon>Pseudomonadota</taxon>
        <taxon>Betaproteobacteria</taxon>
        <taxon>Burkholderiales</taxon>
        <taxon>Oxalobacteraceae</taxon>
        <taxon>Telluria group</taxon>
        <taxon>Massilia</taxon>
    </lineage>
</organism>
<sequence length="202" mass="21563">MIDHIRANLVEAREALDHLINDATQLANIEAGAALLIDSLRDGRRVISCGNGGSMCDAMHLAEELSGRFRENRPAMAAVAISDPSYITCVANDYGYDQVFARFVEGNGGPGDVLFAISTSGSSPSVVLAAQAARAKGMRVVGLTGRPGSQLEQCVDICICTSAGRYADRVQELHIKVIHILIELVERALQPLNYPQKDGPTG</sequence>
<evidence type="ECO:0000313" key="3">
    <source>
        <dbReference type="Proteomes" id="UP001596031"/>
    </source>
</evidence>
<protein>
    <submittedName>
        <fullName evidence="2">SIS domain-containing protein</fullName>
    </submittedName>
</protein>
<evidence type="ECO:0000259" key="1">
    <source>
        <dbReference type="PROSITE" id="PS51464"/>
    </source>
</evidence>
<reference evidence="3" key="1">
    <citation type="journal article" date="2019" name="Int. J. Syst. Evol. Microbiol.">
        <title>The Global Catalogue of Microorganisms (GCM) 10K type strain sequencing project: providing services to taxonomists for standard genome sequencing and annotation.</title>
        <authorList>
            <consortium name="The Broad Institute Genomics Platform"/>
            <consortium name="The Broad Institute Genome Sequencing Center for Infectious Disease"/>
            <person name="Wu L."/>
            <person name="Ma J."/>
        </authorList>
    </citation>
    <scope>NUCLEOTIDE SEQUENCE [LARGE SCALE GENOMIC DNA]</scope>
    <source>
        <strain evidence="3">CCUG 38813</strain>
    </source>
</reference>
<accession>A0ABW0PCQ3</accession>
<dbReference type="InterPro" id="IPR046348">
    <property type="entry name" value="SIS_dom_sf"/>
</dbReference>